<keyword evidence="1" id="KW-0732">Signal</keyword>
<organism evidence="3 4">
    <name type="scientific">Sphingobacterium paludis</name>
    <dbReference type="NCBI Taxonomy" id="1476465"/>
    <lineage>
        <taxon>Bacteria</taxon>
        <taxon>Pseudomonadati</taxon>
        <taxon>Bacteroidota</taxon>
        <taxon>Sphingobacteriia</taxon>
        <taxon>Sphingobacteriales</taxon>
        <taxon>Sphingobacteriaceae</taxon>
        <taxon>Sphingobacterium</taxon>
    </lineage>
</organism>
<reference evidence="3 4" key="1">
    <citation type="submission" date="2019-03" db="EMBL/GenBank/DDBJ databases">
        <title>Genomic Encyclopedia of Type Strains, Phase III (KMG-III): the genomes of soil and plant-associated and newly described type strains.</title>
        <authorList>
            <person name="Whitman W."/>
        </authorList>
    </citation>
    <scope>NUCLEOTIDE SEQUENCE [LARGE SCALE GENOMIC DNA]</scope>
    <source>
        <strain evidence="3 4">CGMCC 1.12801</strain>
    </source>
</reference>
<sequence>MKEKILAAAIFVSISTGAWAQSAFGIRGGLNLATEFSRQDNRSGTTKIAPSFHFTGYYDAPISQSFSIQPGLSLQGKGGRYDLNRESFTDKLLYIEVPVNFLGRIEAGNGDMFFGGGPYFAYGVRARVSSRGKSQRVDFGQGPHQLKRFDTGIGFLAGYRFSNRLVLSIASSAGFINIGNTDEAKLLNRVTSFSVGYEFGKR</sequence>
<comment type="caution">
    <text evidence="3">The sequence shown here is derived from an EMBL/GenBank/DDBJ whole genome shotgun (WGS) entry which is preliminary data.</text>
</comment>
<evidence type="ECO:0000256" key="1">
    <source>
        <dbReference type="SAM" id="SignalP"/>
    </source>
</evidence>
<accession>A0A4R7DDT0</accession>
<protein>
    <submittedName>
        <fullName evidence="3">Outer membrane protein with beta-barrel domain</fullName>
    </submittedName>
</protein>
<evidence type="ECO:0000313" key="3">
    <source>
        <dbReference type="EMBL" id="TDS17316.1"/>
    </source>
</evidence>
<dbReference type="Pfam" id="PF13568">
    <property type="entry name" value="OMP_b-brl_2"/>
    <property type="match status" value="1"/>
</dbReference>
<dbReference type="Proteomes" id="UP000294752">
    <property type="component" value="Unassembled WGS sequence"/>
</dbReference>
<dbReference type="RefSeq" id="WP_133638457.1">
    <property type="nucleotide sequence ID" value="NZ_SNZV01000001.1"/>
</dbReference>
<evidence type="ECO:0000313" key="4">
    <source>
        <dbReference type="Proteomes" id="UP000294752"/>
    </source>
</evidence>
<dbReference type="EMBL" id="SNZV01000001">
    <property type="protein sequence ID" value="TDS17316.1"/>
    <property type="molecule type" value="Genomic_DNA"/>
</dbReference>
<feature type="domain" description="Outer membrane protein beta-barrel" evidence="2">
    <location>
        <begin position="19"/>
        <end position="178"/>
    </location>
</feature>
<dbReference type="OrthoDB" id="1150878at2"/>
<keyword evidence="4" id="KW-1185">Reference proteome</keyword>
<dbReference type="AlphaFoldDB" id="A0A4R7DDT0"/>
<evidence type="ECO:0000259" key="2">
    <source>
        <dbReference type="Pfam" id="PF13568"/>
    </source>
</evidence>
<gene>
    <name evidence="3" type="ORF">B0I21_101180</name>
</gene>
<proteinExistence type="predicted"/>
<feature type="chain" id="PRO_5020724462" evidence="1">
    <location>
        <begin position="21"/>
        <end position="202"/>
    </location>
</feature>
<name>A0A4R7DDT0_9SPHI</name>
<dbReference type="InterPro" id="IPR025665">
    <property type="entry name" value="Beta-barrel_OMP_2"/>
</dbReference>
<feature type="signal peptide" evidence="1">
    <location>
        <begin position="1"/>
        <end position="20"/>
    </location>
</feature>